<sequence>MREQTINAIKALKAIKAMQAVQGEPGSTDSPAANGYEDKGESGSETSAENASEVSATSGAGGALTASAPDAVQNVAQKAVQAKGVSQGDKAQHGTGGASGPAAGGTRERRLDLAVDLAPYLRGWTLVSASLGHDGRAYVLLIDGEPVREAGFVPSGLQAAPRYKVLVVELRSPAGSAAQDVVEEIAVEGESFNYHYVQPLGADLLLVGARSRYYGRDQYDLNAAVFDRSGQPLRRFLVGDGIQSVQTTAGGLIWTSFFDEGVFGNYGWSRPVGESGLIAWDSWGIRVFTNSEADIADCYALNVVSDHEVWFYYYTDFKLCRLFGPAVQPSVSFLDPKLAGSSVVATDGARFLLDGGYNRLGTYTLLRRDGSGALTRSEEWTFADAAGRPLQAPIGYARGAALLLLDEAKLYVCRLDEWNERPGGRG</sequence>
<dbReference type="KEGG" id="saca:FFV09_06030"/>
<gene>
    <name evidence="2" type="ORF">FFV09_06030</name>
</gene>
<dbReference type="OrthoDB" id="6636929at2"/>
<evidence type="ECO:0000313" key="2">
    <source>
        <dbReference type="EMBL" id="QDH20457.1"/>
    </source>
</evidence>
<name>A0A4Y6UW12_SACBS</name>
<keyword evidence="3" id="KW-1185">Reference proteome</keyword>
<dbReference type="AlphaFoldDB" id="A0A4Y6UW12"/>
<organism evidence="2 3">
    <name type="scientific">Saccharibacillus brassicae</name>
    <dbReference type="NCBI Taxonomy" id="2583377"/>
    <lineage>
        <taxon>Bacteria</taxon>
        <taxon>Bacillati</taxon>
        <taxon>Bacillota</taxon>
        <taxon>Bacilli</taxon>
        <taxon>Bacillales</taxon>
        <taxon>Paenibacillaceae</taxon>
        <taxon>Saccharibacillus</taxon>
    </lineage>
</organism>
<dbReference type="RefSeq" id="WP_141446959.1">
    <property type="nucleotide sequence ID" value="NZ_CP041217.1"/>
</dbReference>
<feature type="region of interest" description="Disordered" evidence="1">
    <location>
        <begin position="83"/>
        <end position="107"/>
    </location>
</feature>
<dbReference type="EMBL" id="CP041217">
    <property type="protein sequence ID" value="QDH20457.1"/>
    <property type="molecule type" value="Genomic_DNA"/>
</dbReference>
<evidence type="ECO:0000256" key="1">
    <source>
        <dbReference type="SAM" id="MobiDB-lite"/>
    </source>
</evidence>
<protein>
    <submittedName>
        <fullName evidence="2">Uncharacterized protein</fullName>
    </submittedName>
</protein>
<feature type="compositionally biased region" description="Polar residues" evidence="1">
    <location>
        <begin position="43"/>
        <end position="54"/>
    </location>
</feature>
<proteinExistence type="predicted"/>
<feature type="compositionally biased region" description="Gly residues" evidence="1">
    <location>
        <begin position="94"/>
        <end position="103"/>
    </location>
</feature>
<reference evidence="2 3" key="1">
    <citation type="submission" date="2019-06" db="EMBL/GenBank/DDBJ databases">
        <title>Saccharibacillus brassicae sp. nov., an endophytic bacterium isolated from Chinese cabbage seeds (Brassica pekinensis).</title>
        <authorList>
            <person name="Jiang L."/>
            <person name="Lee J."/>
            <person name="Kim S.W."/>
        </authorList>
    </citation>
    <scope>NUCLEOTIDE SEQUENCE [LARGE SCALE GENOMIC DNA]</scope>
    <source>
        <strain evidence="3">KCTC 43072 / ATSA2</strain>
    </source>
</reference>
<evidence type="ECO:0000313" key="3">
    <source>
        <dbReference type="Proteomes" id="UP000316968"/>
    </source>
</evidence>
<dbReference type="Proteomes" id="UP000316968">
    <property type="component" value="Chromosome"/>
</dbReference>
<feature type="region of interest" description="Disordered" evidence="1">
    <location>
        <begin position="20"/>
        <end position="62"/>
    </location>
</feature>
<accession>A0A4Y6UW12</accession>